<proteinExistence type="predicted"/>
<feature type="domain" description="Cupin type-2" evidence="1">
    <location>
        <begin position="245"/>
        <end position="311"/>
    </location>
</feature>
<dbReference type="InterPro" id="IPR052538">
    <property type="entry name" value="Flavonoid_dioxygenase-like"/>
</dbReference>
<reference evidence="2 3" key="1">
    <citation type="journal article" date="2024" name="Nat. Commun.">
        <title>Phylogenomics reveals the evolutionary origins of lichenization in chlorophyte algae.</title>
        <authorList>
            <person name="Puginier C."/>
            <person name="Libourel C."/>
            <person name="Otte J."/>
            <person name="Skaloud P."/>
            <person name="Haon M."/>
            <person name="Grisel S."/>
            <person name="Petersen M."/>
            <person name="Berrin J.G."/>
            <person name="Delaux P.M."/>
            <person name="Dal Grande F."/>
            <person name="Keller J."/>
        </authorList>
    </citation>
    <scope>NUCLEOTIDE SEQUENCE [LARGE SCALE GENOMIC DNA]</scope>
    <source>
        <strain evidence="2 3">SAG 2036</strain>
    </source>
</reference>
<dbReference type="SUPFAM" id="SSF51182">
    <property type="entry name" value="RmlC-like cupins"/>
    <property type="match status" value="1"/>
</dbReference>
<dbReference type="EMBL" id="JALJOQ010000285">
    <property type="protein sequence ID" value="KAK9785970.1"/>
    <property type="molecule type" value="Genomic_DNA"/>
</dbReference>
<keyword evidence="3" id="KW-1185">Reference proteome</keyword>
<dbReference type="CDD" id="cd06987">
    <property type="entry name" value="cupin_MAE_RS03005"/>
    <property type="match status" value="1"/>
</dbReference>
<dbReference type="InterPro" id="IPR013096">
    <property type="entry name" value="Cupin_2"/>
</dbReference>
<protein>
    <recommendedName>
        <fullName evidence="1">Cupin type-2 domain-containing protein</fullName>
    </recommendedName>
</protein>
<sequence length="348" mass="37391">MLPRHRLSGGRWLCSDPTSPRAAPVVPVRAAAVTLERDAVGPASAPAELQCLHRSLKDLPVHYMRHSGKLVVPLVLPSEDCVPLAMALELSTTPAANHLPAQADDALQDCFALRYVLDGLMQAPEEHIQAQALETGDSLLTLHPPANTQQISTPQLITTPSIYPAERGTAALVIDNQPAANQPEQRITPVRGRHRGQMEAFGGPGGGLLRKAMRELVAMRLPNQSNRLALVFDPLNDPVPFTFGVEIFEQGHKTKPHSHAIAHELFYILAGQGEGFCNGRRFPLSAGDVVVFPPQSVHGIDNSDTGRMYCLELMLPNDMFAELVEAGTPTGGLSDEDLCVLIAAGCGS</sequence>
<dbReference type="AlphaFoldDB" id="A0AAW1NGG3"/>
<dbReference type="Gene3D" id="2.60.120.10">
    <property type="entry name" value="Jelly Rolls"/>
    <property type="match status" value="1"/>
</dbReference>
<gene>
    <name evidence="2" type="ORF">WJX73_010086</name>
</gene>
<dbReference type="PANTHER" id="PTHR43346:SF1">
    <property type="entry name" value="QUERCETIN 2,3-DIOXYGENASE-RELATED"/>
    <property type="match status" value="1"/>
</dbReference>
<dbReference type="PANTHER" id="PTHR43346">
    <property type="entry name" value="LIGAND BINDING DOMAIN PROTEIN, PUTATIVE (AFU_ORTHOLOGUE AFUA_6G14370)-RELATED"/>
    <property type="match status" value="1"/>
</dbReference>
<accession>A0AAW1NGG3</accession>
<dbReference type="InterPro" id="IPR014710">
    <property type="entry name" value="RmlC-like_jellyroll"/>
</dbReference>
<organism evidence="2 3">
    <name type="scientific">Symbiochloris irregularis</name>
    <dbReference type="NCBI Taxonomy" id="706552"/>
    <lineage>
        <taxon>Eukaryota</taxon>
        <taxon>Viridiplantae</taxon>
        <taxon>Chlorophyta</taxon>
        <taxon>core chlorophytes</taxon>
        <taxon>Trebouxiophyceae</taxon>
        <taxon>Trebouxiales</taxon>
        <taxon>Trebouxiaceae</taxon>
        <taxon>Symbiochloris</taxon>
    </lineage>
</organism>
<dbReference type="Proteomes" id="UP001465755">
    <property type="component" value="Unassembled WGS sequence"/>
</dbReference>
<evidence type="ECO:0000313" key="3">
    <source>
        <dbReference type="Proteomes" id="UP001465755"/>
    </source>
</evidence>
<dbReference type="Pfam" id="PF07883">
    <property type="entry name" value="Cupin_2"/>
    <property type="match status" value="1"/>
</dbReference>
<name>A0AAW1NGG3_9CHLO</name>
<dbReference type="InterPro" id="IPR011051">
    <property type="entry name" value="RmlC_Cupin_sf"/>
</dbReference>
<evidence type="ECO:0000259" key="1">
    <source>
        <dbReference type="Pfam" id="PF07883"/>
    </source>
</evidence>
<comment type="caution">
    <text evidence="2">The sequence shown here is derived from an EMBL/GenBank/DDBJ whole genome shotgun (WGS) entry which is preliminary data.</text>
</comment>
<evidence type="ECO:0000313" key="2">
    <source>
        <dbReference type="EMBL" id="KAK9785970.1"/>
    </source>
</evidence>